<organism evidence="1 2">
    <name type="scientific">Chryseobacterium shigense</name>
    <dbReference type="NCBI Taxonomy" id="297244"/>
    <lineage>
        <taxon>Bacteria</taxon>
        <taxon>Pseudomonadati</taxon>
        <taxon>Bacteroidota</taxon>
        <taxon>Flavobacteriia</taxon>
        <taxon>Flavobacteriales</taxon>
        <taxon>Weeksellaceae</taxon>
        <taxon>Chryseobacterium group</taxon>
        <taxon>Chryseobacterium</taxon>
    </lineage>
</organism>
<dbReference type="AlphaFoldDB" id="A0A1N7HZV8"/>
<evidence type="ECO:0000313" key="2">
    <source>
        <dbReference type="Proteomes" id="UP000186373"/>
    </source>
</evidence>
<keyword evidence="2" id="KW-1185">Reference proteome</keyword>
<protein>
    <submittedName>
        <fullName evidence="1">Uncharacterized protein</fullName>
    </submittedName>
</protein>
<dbReference type="Proteomes" id="UP000186373">
    <property type="component" value="Unassembled WGS sequence"/>
</dbReference>
<dbReference type="RefSeq" id="WP_076504986.1">
    <property type="nucleotide sequence ID" value="NZ_FTNY01000001.1"/>
</dbReference>
<accession>A0A1N7HZV8</accession>
<evidence type="ECO:0000313" key="1">
    <source>
        <dbReference type="EMBL" id="SIS30376.1"/>
    </source>
</evidence>
<name>A0A1N7HZV8_9FLAO</name>
<dbReference type="PROSITE" id="PS51257">
    <property type="entry name" value="PROKAR_LIPOPROTEIN"/>
    <property type="match status" value="1"/>
</dbReference>
<dbReference type="EMBL" id="FTNY01000001">
    <property type="protein sequence ID" value="SIS30376.1"/>
    <property type="molecule type" value="Genomic_DNA"/>
</dbReference>
<gene>
    <name evidence="1" type="ORF">SAMN05421639_101880</name>
</gene>
<dbReference type="InterPro" id="IPR046219">
    <property type="entry name" value="DUF6252"/>
</dbReference>
<dbReference type="OrthoDB" id="881763at2"/>
<reference evidence="2" key="1">
    <citation type="submission" date="2017-01" db="EMBL/GenBank/DDBJ databases">
        <authorList>
            <person name="Varghese N."/>
            <person name="Submissions S."/>
        </authorList>
    </citation>
    <scope>NUCLEOTIDE SEQUENCE [LARGE SCALE GENOMIC DNA]</scope>
    <source>
        <strain evidence="2">DSM 17126</strain>
    </source>
</reference>
<sequence length="172" mass="18934">MKNILLAISLIGILSSCKDNDTDSPTLPQATQTGANTGGAIVNGKIWVSKTEQSTVAALGNNTTYELVNNEYSLKIHLRNADNPSGNTIQILLVSHQDFGIGDYPLSENDQGLYYNSSKIYSTNHENMGTLTITKFDKANQIISGTFSFKAQYYYDGDTVTITDGRFDRKYQ</sequence>
<dbReference type="Pfam" id="PF19765">
    <property type="entry name" value="DUF6252"/>
    <property type="match status" value="1"/>
</dbReference>
<proteinExistence type="predicted"/>